<keyword evidence="2 3" id="KW-0810">Translation regulation</keyword>
<organism evidence="4 5">
    <name type="scientific">Alcanivorax nanhaiticus</name>
    <dbReference type="NCBI Taxonomy" id="1177154"/>
    <lineage>
        <taxon>Bacteria</taxon>
        <taxon>Pseudomonadati</taxon>
        <taxon>Pseudomonadota</taxon>
        <taxon>Gammaproteobacteria</taxon>
        <taxon>Oceanospirillales</taxon>
        <taxon>Alcanivoracaceae</taxon>
        <taxon>Alcanivorax</taxon>
    </lineage>
</organism>
<keyword evidence="1 3" id="KW-0963">Cytoplasm</keyword>
<comment type="similarity">
    <text evidence="3">Belongs to the ribosome modulation factor family.</text>
</comment>
<name>A0A095SPQ8_9GAMM</name>
<sequence length="68" mass="7659">MKRQKRNRDDRAYNKGYNAGLDGKSREDCPFGSLQARTNWMGGWREGRTNLAQGMLGVASIQNLKNIG</sequence>
<dbReference type="OrthoDB" id="5917763at2"/>
<comment type="function">
    <text evidence="3">During stationary phase, converts 70S ribosomes to an inactive dimeric form (100S ribosomes).</text>
</comment>
<dbReference type="InterPro" id="IPR023200">
    <property type="entry name" value="RMF_sf"/>
</dbReference>
<accession>A0A095SPQ8</accession>
<comment type="subcellular location">
    <subcellularLocation>
        <location evidence="3">Cytoplasm</location>
    </subcellularLocation>
</comment>
<dbReference type="PATRIC" id="fig|1177154.3.peg.290"/>
<dbReference type="Proteomes" id="UP000029444">
    <property type="component" value="Unassembled WGS sequence"/>
</dbReference>
<dbReference type="Pfam" id="PF04957">
    <property type="entry name" value="RMF"/>
    <property type="match status" value="1"/>
</dbReference>
<protein>
    <recommendedName>
        <fullName evidence="3">Ribosome modulation factor</fullName>
        <shortName evidence="3">RMF</shortName>
    </recommendedName>
</protein>
<keyword evidence="5" id="KW-1185">Reference proteome</keyword>
<dbReference type="Gene3D" id="1.10.10.620">
    <property type="entry name" value="ribosome modulation factor like domain"/>
    <property type="match status" value="1"/>
</dbReference>
<reference evidence="4 5" key="1">
    <citation type="submission" date="2012-09" db="EMBL/GenBank/DDBJ databases">
        <title>Genome Sequence of alkane-degrading Bacterium Alcanivorax sp. 19-m-6.</title>
        <authorList>
            <person name="Lai Q."/>
            <person name="Shao Z."/>
        </authorList>
    </citation>
    <scope>NUCLEOTIDE SEQUENCE [LARGE SCALE GENOMIC DNA]</scope>
    <source>
        <strain evidence="4 5">19-m-6</strain>
    </source>
</reference>
<dbReference type="GO" id="GO:0006417">
    <property type="term" value="P:regulation of translation"/>
    <property type="evidence" value="ECO:0007669"/>
    <property type="project" value="UniProtKB-UniRule"/>
</dbReference>
<comment type="caution">
    <text evidence="4">The sequence shown here is derived from an EMBL/GenBank/DDBJ whole genome shotgun (WGS) entry which is preliminary data.</text>
</comment>
<evidence type="ECO:0000256" key="3">
    <source>
        <dbReference type="HAMAP-Rule" id="MF_00919"/>
    </source>
</evidence>
<dbReference type="AlphaFoldDB" id="A0A095SPQ8"/>
<dbReference type="NCBIfam" id="NF011162">
    <property type="entry name" value="PRK14563.1"/>
    <property type="match status" value="1"/>
</dbReference>
<gene>
    <name evidence="3" type="primary">rmf</name>
    <name evidence="4" type="ORF">Y5S_00288</name>
</gene>
<evidence type="ECO:0000256" key="1">
    <source>
        <dbReference type="ARBA" id="ARBA00022490"/>
    </source>
</evidence>
<evidence type="ECO:0000313" key="5">
    <source>
        <dbReference type="Proteomes" id="UP000029444"/>
    </source>
</evidence>
<dbReference type="eggNOG" id="COG3130">
    <property type="taxonomic scope" value="Bacteria"/>
</dbReference>
<dbReference type="STRING" id="1177154.Y5S_00288"/>
<dbReference type="GO" id="GO:0005737">
    <property type="term" value="C:cytoplasm"/>
    <property type="evidence" value="ECO:0007669"/>
    <property type="project" value="UniProtKB-SubCell"/>
</dbReference>
<dbReference type="HAMAP" id="MF_00919">
    <property type="entry name" value="RMF"/>
    <property type="match status" value="1"/>
</dbReference>
<evidence type="ECO:0000313" key="4">
    <source>
        <dbReference type="EMBL" id="KGD66621.1"/>
    </source>
</evidence>
<evidence type="ECO:0000256" key="2">
    <source>
        <dbReference type="ARBA" id="ARBA00022845"/>
    </source>
</evidence>
<dbReference type="RefSeq" id="WP_035229665.1">
    <property type="nucleotide sequence ID" value="NZ_ARXV01000001.1"/>
</dbReference>
<proteinExistence type="inferred from homology"/>
<dbReference type="EMBL" id="ARXV01000001">
    <property type="protein sequence ID" value="KGD66621.1"/>
    <property type="molecule type" value="Genomic_DNA"/>
</dbReference>
<dbReference type="NCBIfam" id="NF041886">
    <property type="entry name" value="Rmf_CrpP_fam"/>
    <property type="match status" value="1"/>
</dbReference>
<dbReference type="InterPro" id="IPR007040">
    <property type="entry name" value="Ribosome_modulation_factor"/>
</dbReference>